<dbReference type="Proteomes" id="UP001218188">
    <property type="component" value="Unassembled WGS sequence"/>
</dbReference>
<keyword evidence="2" id="KW-1185">Reference proteome</keyword>
<evidence type="ECO:0000313" key="2">
    <source>
        <dbReference type="Proteomes" id="UP001218188"/>
    </source>
</evidence>
<dbReference type="AlphaFoldDB" id="A0AAD6SRY9"/>
<gene>
    <name evidence="1" type="ORF">C8F04DRAFT_1185838</name>
</gene>
<proteinExistence type="predicted"/>
<protein>
    <submittedName>
        <fullName evidence="1">Uncharacterized protein</fullName>
    </submittedName>
</protein>
<sequence>MPPGVMLRRGRSSTQFTFGRHTLSDPIRSQTGYSFVDALQFENELVIHREDADPVYRGDIRAHESCAPYLVPLHLQPDVESDDDTEIPTHPVTPETRSTSVLDDLGFTSLLSSCPPSPTVTEIVEASPRTLITYARRDRTHTARARREAEAELAGKVAAAKKRLTSLVVGRPKPRRSGRLHREISLRENSPGVYTTASLVASGHTVEEINTEALTPLVDNQDCVMGLISGPPKGQAKWWTYLLKQMQKNMSRLYRNGEFSNLGHQEASVRFGATFGDLGPKPHRVLQKRANVEEVRCIERSPAFHEVSAWQNYMFKYAAPTVYAHARDLVEQLRLRHGICTPFPDSVFTTCEIAFCDVPNTSRKNWEATFYAFEAITSCGDYDWKERGGIIFWDDDRIIPLRPGTTVVFPGGTKRYSFIPVAAHETRYIFRQYCHASALRFVEKGRCDADFEADASEGEVEAWEAKRARRGTAAARMYSKLKDLFVC</sequence>
<organism evidence="1 2">
    <name type="scientific">Mycena alexandri</name>
    <dbReference type="NCBI Taxonomy" id="1745969"/>
    <lineage>
        <taxon>Eukaryota</taxon>
        <taxon>Fungi</taxon>
        <taxon>Dikarya</taxon>
        <taxon>Basidiomycota</taxon>
        <taxon>Agaricomycotina</taxon>
        <taxon>Agaricomycetes</taxon>
        <taxon>Agaricomycetidae</taxon>
        <taxon>Agaricales</taxon>
        <taxon>Marasmiineae</taxon>
        <taxon>Mycenaceae</taxon>
        <taxon>Mycena</taxon>
    </lineage>
</organism>
<accession>A0AAD6SRY9</accession>
<dbReference type="EMBL" id="JARJCM010000081">
    <property type="protein sequence ID" value="KAJ7031435.1"/>
    <property type="molecule type" value="Genomic_DNA"/>
</dbReference>
<reference evidence="1" key="1">
    <citation type="submission" date="2023-03" db="EMBL/GenBank/DDBJ databases">
        <title>Massive genome expansion in bonnet fungi (Mycena s.s.) driven by repeated elements and novel gene families across ecological guilds.</title>
        <authorList>
            <consortium name="Lawrence Berkeley National Laboratory"/>
            <person name="Harder C.B."/>
            <person name="Miyauchi S."/>
            <person name="Viragh M."/>
            <person name="Kuo A."/>
            <person name="Thoen E."/>
            <person name="Andreopoulos B."/>
            <person name="Lu D."/>
            <person name="Skrede I."/>
            <person name="Drula E."/>
            <person name="Henrissat B."/>
            <person name="Morin E."/>
            <person name="Kohler A."/>
            <person name="Barry K."/>
            <person name="LaButti K."/>
            <person name="Morin E."/>
            <person name="Salamov A."/>
            <person name="Lipzen A."/>
            <person name="Mereny Z."/>
            <person name="Hegedus B."/>
            <person name="Baldrian P."/>
            <person name="Stursova M."/>
            <person name="Weitz H."/>
            <person name="Taylor A."/>
            <person name="Grigoriev I.V."/>
            <person name="Nagy L.G."/>
            <person name="Martin F."/>
            <person name="Kauserud H."/>
        </authorList>
    </citation>
    <scope>NUCLEOTIDE SEQUENCE</scope>
    <source>
        <strain evidence="1">CBHHK200</strain>
    </source>
</reference>
<comment type="caution">
    <text evidence="1">The sequence shown here is derived from an EMBL/GenBank/DDBJ whole genome shotgun (WGS) entry which is preliminary data.</text>
</comment>
<evidence type="ECO:0000313" key="1">
    <source>
        <dbReference type="EMBL" id="KAJ7031435.1"/>
    </source>
</evidence>
<name>A0AAD6SRY9_9AGAR</name>